<dbReference type="GO" id="GO:0016787">
    <property type="term" value="F:hydrolase activity"/>
    <property type="evidence" value="ECO:0007669"/>
    <property type="project" value="UniProtKB-KW"/>
</dbReference>
<keyword evidence="3" id="KW-1185">Reference proteome</keyword>
<dbReference type="Pfam" id="PF12146">
    <property type="entry name" value="Hydrolase_4"/>
    <property type="match status" value="1"/>
</dbReference>
<comment type="caution">
    <text evidence="2">The sequence shown here is derived from an EMBL/GenBank/DDBJ whole genome shotgun (WGS) entry which is preliminary data.</text>
</comment>
<evidence type="ECO:0000313" key="3">
    <source>
        <dbReference type="Proteomes" id="UP000642107"/>
    </source>
</evidence>
<dbReference type="EMBL" id="JACZDF010000001">
    <property type="protein sequence ID" value="MBD9698066.1"/>
    <property type="molecule type" value="Genomic_DNA"/>
</dbReference>
<reference evidence="2 3" key="1">
    <citation type="submission" date="2020-09" db="EMBL/GenBank/DDBJ databases">
        <title>Flavimobilis rhizosphaerae sp. nov., isolated from rhizosphere soil of Spartina alterniflora.</title>
        <authorList>
            <person name="Hanqin C."/>
        </authorList>
    </citation>
    <scope>NUCLEOTIDE SEQUENCE [LARGE SCALE GENOMIC DNA]</scope>
    <source>
        <strain evidence="2 3">GY 10621</strain>
    </source>
</reference>
<proteinExistence type="predicted"/>
<dbReference type="Proteomes" id="UP000642107">
    <property type="component" value="Unassembled WGS sequence"/>
</dbReference>
<accession>A0ABR9DNQ5</accession>
<evidence type="ECO:0000259" key="1">
    <source>
        <dbReference type="Pfam" id="PF12146"/>
    </source>
</evidence>
<name>A0ABR9DNQ5_9MICO</name>
<dbReference type="SUPFAM" id="SSF53474">
    <property type="entry name" value="alpha/beta-Hydrolases"/>
    <property type="match status" value="1"/>
</dbReference>
<evidence type="ECO:0000313" key="2">
    <source>
        <dbReference type="EMBL" id="MBD9698066.1"/>
    </source>
</evidence>
<feature type="domain" description="Serine aminopeptidase S33" evidence="1">
    <location>
        <begin position="45"/>
        <end position="296"/>
    </location>
</feature>
<gene>
    <name evidence="2" type="ORF">IGS67_00950</name>
</gene>
<sequence length="321" mass="35099">MPDGWVTDVLGDDYRALTLPLADDDEGEVVATLVRHDPGLVGLRPARAVLYLHGWSDYFFQTGLAEFWTAQGIAFYALDLRKYGRSLREHQTPGYVETLVTYDEEIDAALATIHAELGPHCAVLLTAHSTGGLVTALWADRHPGRVTGLALNSPWLELQGSSIARTVSTPAVAQIARFHPRTPLPNIDPGYYARVVDEHSGGTWVTDPHWRPNPSFPVRAGWLRAILAGHATVAAGLSIDVPVLVSLSARTHINPRWSEDMRAADIVLDVETIARRASSLGDTVTLVRIDGGIHDLALSPPGPRAQFYRQLARWSLAYGWG</sequence>
<protein>
    <submittedName>
        <fullName evidence="2">Alpha/beta hydrolase</fullName>
    </submittedName>
</protein>
<keyword evidence="2" id="KW-0378">Hydrolase</keyword>
<dbReference type="InterPro" id="IPR029058">
    <property type="entry name" value="AB_hydrolase_fold"/>
</dbReference>
<dbReference type="Gene3D" id="3.40.50.1820">
    <property type="entry name" value="alpha/beta hydrolase"/>
    <property type="match status" value="1"/>
</dbReference>
<organism evidence="2 3">
    <name type="scientific">Flavimobilis rhizosphaerae</name>
    <dbReference type="NCBI Taxonomy" id="2775421"/>
    <lineage>
        <taxon>Bacteria</taxon>
        <taxon>Bacillati</taxon>
        <taxon>Actinomycetota</taxon>
        <taxon>Actinomycetes</taxon>
        <taxon>Micrococcales</taxon>
        <taxon>Jonesiaceae</taxon>
        <taxon>Flavimobilis</taxon>
    </lineage>
</organism>
<dbReference type="InterPro" id="IPR022742">
    <property type="entry name" value="Hydrolase_4"/>
</dbReference>